<dbReference type="EMBL" id="PKPP01000166">
    <property type="protein sequence ID" value="PWA96686.1"/>
    <property type="molecule type" value="Genomic_DNA"/>
</dbReference>
<proteinExistence type="predicted"/>
<gene>
    <name evidence="3" type="ORF">CTI12_AA037130</name>
</gene>
<evidence type="ECO:0000313" key="3">
    <source>
        <dbReference type="EMBL" id="PWA96686.1"/>
    </source>
</evidence>
<dbReference type="SMART" id="SM00248">
    <property type="entry name" value="ANK"/>
    <property type="match status" value="5"/>
</dbReference>
<organism evidence="3 4">
    <name type="scientific">Artemisia annua</name>
    <name type="common">Sweet wormwood</name>
    <dbReference type="NCBI Taxonomy" id="35608"/>
    <lineage>
        <taxon>Eukaryota</taxon>
        <taxon>Viridiplantae</taxon>
        <taxon>Streptophyta</taxon>
        <taxon>Embryophyta</taxon>
        <taxon>Tracheophyta</taxon>
        <taxon>Spermatophyta</taxon>
        <taxon>Magnoliopsida</taxon>
        <taxon>eudicotyledons</taxon>
        <taxon>Gunneridae</taxon>
        <taxon>Pentapetalae</taxon>
        <taxon>asterids</taxon>
        <taxon>campanulids</taxon>
        <taxon>Asterales</taxon>
        <taxon>Asteraceae</taxon>
        <taxon>Asteroideae</taxon>
        <taxon>Anthemideae</taxon>
        <taxon>Artemisiinae</taxon>
        <taxon>Artemisia</taxon>
    </lineage>
</organism>
<dbReference type="PANTHER" id="PTHR24177:SF472">
    <property type="entry name" value="PGG DOMAIN-CONTAINING PROTEIN"/>
    <property type="match status" value="1"/>
</dbReference>
<name>A0A2U1QFA1_ARTAN</name>
<dbReference type="InterPro" id="IPR002110">
    <property type="entry name" value="Ankyrin_rpt"/>
</dbReference>
<keyword evidence="1" id="KW-0812">Transmembrane</keyword>
<keyword evidence="1" id="KW-0472">Membrane</keyword>
<dbReference type="GO" id="GO:0016020">
    <property type="term" value="C:membrane"/>
    <property type="evidence" value="ECO:0007669"/>
    <property type="project" value="TreeGrafter"/>
</dbReference>
<dbReference type="PANTHER" id="PTHR24177">
    <property type="entry name" value="CASKIN"/>
    <property type="match status" value="1"/>
</dbReference>
<feature type="domain" description="PGG" evidence="2">
    <location>
        <begin position="497"/>
        <end position="570"/>
    </location>
</feature>
<dbReference type="SUPFAM" id="SSF48403">
    <property type="entry name" value="Ankyrin repeat"/>
    <property type="match status" value="1"/>
</dbReference>
<accession>A0A2U1QFA1</accession>
<evidence type="ECO:0000313" key="4">
    <source>
        <dbReference type="Proteomes" id="UP000245207"/>
    </source>
</evidence>
<dbReference type="STRING" id="35608.A0A2U1QFA1"/>
<feature type="transmembrane region" description="Helical" evidence="1">
    <location>
        <begin position="517"/>
        <end position="542"/>
    </location>
</feature>
<evidence type="ECO:0000256" key="1">
    <source>
        <dbReference type="SAM" id="Phobius"/>
    </source>
</evidence>
<keyword evidence="1" id="KW-1133">Transmembrane helix</keyword>
<dbReference type="AlphaFoldDB" id="A0A2U1QFA1"/>
<dbReference type="InterPro" id="IPR026961">
    <property type="entry name" value="PGG_dom"/>
</dbReference>
<dbReference type="InterPro" id="IPR036770">
    <property type="entry name" value="Ankyrin_rpt-contain_sf"/>
</dbReference>
<reference evidence="3 4" key="1">
    <citation type="journal article" date="2018" name="Mol. Plant">
        <title>The genome of Artemisia annua provides insight into the evolution of Asteraceae family and artemisinin biosynthesis.</title>
        <authorList>
            <person name="Shen Q."/>
            <person name="Zhang L."/>
            <person name="Liao Z."/>
            <person name="Wang S."/>
            <person name="Yan T."/>
            <person name="Shi P."/>
            <person name="Liu M."/>
            <person name="Fu X."/>
            <person name="Pan Q."/>
            <person name="Wang Y."/>
            <person name="Lv Z."/>
            <person name="Lu X."/>
            <person name="Zhang F."/>
            <person name="Jiang W."/>
            <person name="Ma Y."/>
            <person name="Chen M."/>
            <person name="Hao X."/>
            <person name="Li L."/>
            <person name="Tang Y."/>
            <person name="Lv G."/>
            <person name="Zhou Y."/>
            <person name="Sun X."/>
            <person name="Brodelius P.E."/>
            <person name="Rose J.K.C."/>
            <person name="Tang K."/>
        </authorList>
    </citation>
    <scope>NUCLEOTIDE SEQUENCE [LARGE SCALE GENOMIC DNA]</scope>
    <source>
        <strain evidence="4">cv. Huhao1</strain>
        <tissue evidence="3">Leaf</tissue>
    </source>
</reference>
<dbReference type="Gene3D" id="1.25.40.20">
    <property type="entry name" value="Ankyrin repeat-containing domain"/>
    <property type="match status" value="2"/>
</dbReference>
<dbReference type="OrthoDB" id="10057496at2759"/>
<evidence type="ECO:0000259" key="2">
    <source>
        <dbReference type="Pfam" id="PF13962"/>
    </source>
</evidence>
<dbReference type="Proteomes" id="UP000245207">
    <property type="component" value="Unassembled WGS sequence"/>
</dbReference>
<dbReference type="Pfam" id="PF12796">
    <property type="entry name" value="Ank_2"/>
    <property type="match status" value="2"/>
</dbReference>
<protein>
    <submittedName>
        <fullName evidence="3">Ankyrin repeat-containing domain, PGG domain protein</fullName>
    </submittedName>
</protein>
<dbReference type="Pfam" id="PF13962">
    <property type="entry name" value="PGG"/>
    <property type="match status" value="1"/>
</dbReference>
<sequence>MNLFRRRITENGETALHIAASTKGTKKVDEFVRNLVERMKNEDLELVNNNKSTALYLAAVAGNIETVKIMMERNPALDTIPGGGGDMMPLYAAVLFGHKDVAEYLYESSKSLLNDGWNRPRRISLLEKCVESDMFDIAIQIVKKHPELARWSSNLLGLLARKPEVFHEKKSSNAKSNIIRSESVSAFGETPVEKGDALSLLRILWGDIVELPNREIDDILRGPRDSIKSGSGRIVQTIQLKQLIFYHLDKLVAEIQTLKKGTLSEEKLKYIVSKHVVNLYVETQSLIKQQNTTDEDQALDLQKLISEYIVKLHDEIHGKSFPFLNENVAKRLILEFTSNHIEKLRDETEIRATHSYSSRVMFIAAEVGNTNFLVELIRGHPDLIWKVDDNGLTIFHIAVKHRHHGIYNLLYEIGSMKDMVTPLTDNDGNNMLHLAAMSTKKKNLEDVSGAALRMQRELLWFEEVERMIPPSSRVSKNKDGFTPRELFTKEHQDLIDQVPGGYNQNDGIPMFKRKLTFVTFVVADAISLSLSSVSLLIFLSFFTSARYAERDFVESSPMKLMLGAKLLQLSGSQGVCGNAQVKENSTDAATTGTGRLGYARVLAEIEAAKGFQEKVEINYMDDQKNIKRTKWVKVEYAWKPVVCVCEQSVEVCSRENDKADSVEESNTNQSLGSPEMLKKYRQCLGLFMASQPKLIACGNRLAAYGMVARFVAGPAVMAVVSIGVGEAPFYKFLLYKLPYHKEPIQQMTAVWYVENMAEFANRM</sequence>
<keyword evidence="4" id="KW-1185">Reference proteome</keyword>
<comment type="caution">
    <text evidence="3">The sequence shown here is derived from an EMBL/GenBank/DDBJ whole genome shotgun (WGS) entry which is preliminary data.</text>
</comment>